<reference evidence="2 3" key="1">
    <citation type="submission" date="2015-01" db="EMBL/GenBank/DDBJ databases">
        <title>The Genome Sequence of Rhinocladiella mackenzie CBS 650.93.</title>
        <authorList>
            <consortium name="The Broad Institute Genomics Platform"/>
            <person name="Cuomo C."/>
            <person name="de Hoog S."/>
            <person name="Gorbushina A."/>
            <person name="Stielow B."/>
            <person name="Teixiera M."/>
            <person name="Abouelleil A."/>
            <person name="Chapman S.B."/>
            <person name="Priest M."/>
            <person name="Young S.K."/>
            <person name="Wortman J."/>
            <person name="Nusbaum C."/>
            <person name="Birren B."/>
        </authorList>
    </citation>
    <scope>NUCLEOTIDE SEQUENCE [LARGE SCALE GENOMIC DNA]</scope>
    <source>
        <strain evidence="2 3">CBS 650.93</strain>
    </source>
</reference>
<dbReference type="Proteomes" id="UP000053617">
    <property type="component" value="Unassembled WGS sequence"/>
</dbReference>
<evidence type="ECO:0000313" key="2">
    <source>
        <dbReference type="EMBL" id="KIX02087.1"/>
    </source>
</evidence>
<dbReference type="VEuPathDB" id="FungiDB:Z518_08026"/>
<feature type="compositionally biased region" description="Basic and acidic residues" evidence="1">
    <location>
        <begin position="93"/>
        <end position="102"/>
    </location>
</feature>
<gene>
    <name evidence="2" type="ORF">Z518_08026</name>
</gene>
<protein>
    <submittedName>
        <fullName evidence="2">Uncharacterized protein</fullName>
    </submittedName>
</protein>
<dbReference type="RefSeq" id="XP_013269223.1">
    <property type="nucleotide sequence ID" value="XM_013413769.1"/>
</dbReference>
<proteinExistence type="predicted"/>
<feature type="region of interest" description="Disordered" evidence="1">
    <location>
        <begin position="1"/>
        <end position="26"/>
    </location>
</feature>
<evidence type="ECO:0000256" key="1">
    <source>
        <dbReference type="SAM" id="MobiDB-lite"/>
    </source>
</evidence>
<name>A0A0D2FJH7_9EURO</name>
<dbReference type="HOGENOM" id="CLU_1907836_0_0_1"/>
<accession>A0A0D2FJH7</accession>
<dbReference type="AlphaFoldDB" id="A0A0D2FJH7"/>
<evidence type="ECO:0000313" key="3">
    <source>
        <dbReference type="Proteomes" id="UP000053617"/>
    </source>
</evidence>
<sequence>MTPPERGNLASSTPTKLQPPAMALQAPSTATTQVLAISATSKSCTGQKVKTPAASADSDTFDDPFLAEDIHDYADEDDKGPSKRTNPHLQSSVDRDDSENKVLDNSSKVNIDRGNGRTLKHKTGWNWKLEGNT</sequence>
<organism evidence="2 3">
    <name type="scientific">Rhinocladiella mackenziei CBS 650.93</name>
    <dbReference type="NCBI Taxonomy" id="1442369"/>
    <lineage>
        <taxon>Eukaryota</taxon>
        <taxon>Fungi</taxon>
        <taxon>Dikarya</taxon>
        <taxon>Ascomycota</taxon>
        <taxon>Pezizomycotina</taxon>
        <taxon>Eurotiomycetes</taxon>
        <taxon>Chaetothyriomycetidae</taxon>
        <taxon>Chaetothyriales</taxon>
        <taxon>Herpotrichiellaceae</taxon>
        <taxon>Rhinocladiella</taxon>
    </lineage>
</organism>
<feature type="compositionally biased region" description="Polar residues" evidence="1">
    <location>
        <begin position="83"/>
        <end position="92"/>
    </location>
</feature>
<feature type="region of interest" description="Disordered" evidence="1">
    <location>
        <begin position="40"/>
        <end position="117"/>
    </location>
</feature>
<keyword evidence="3" id="KW-1185">Reference proteome</keyword>
<dbReference type="GeneID" id="25296097"/>
<dbReference type="EMBL" id="KN847480">
    <property type="protein sequence ID" value="KIX02087.1"/>
    <property type="molecule type" value="Genomic_DNA"/>
</dbReference>